<evidence type="ECO:0000313" key="1">
    <source>
        <dbReference type="EMBL" id="ACR73262.1"/>
    </source>
</evidence>
<dbReference type="HOGENOM" id="CLU_3152925_0_0_9"/>
<geneLocation type="plasmid" evidence="2">
    <name>pEubeli2</name>
</geneLocation>
<organism evidence="1 2">
    <name type="scientific">Lachnospira eligens (strain ATCC 27750 / DSM 3376 / VPI C15-48 / C15-B4)</name>
    <name type="common">Eubacterium eligens</name>
    <dbReference type="NCBI Taxonomy" id="515620"/>
    <lineage>
        <taxon>Bacteria</taxon>
        <taxon>Bacillati</taxon>
        <taxon>Bacillota</taxon>
        <taxon>Clostridia</taxon>
        <taxon>Lachnospirales</taxon>
        <taxon>Lachnospiraceae</taxon>
        <taxon>Lachnospira</taxon>
    </lineage>
</organism>
<accession>C4Z7I4</accession>
<evidence type="ECO:0000313" key="2">
    <source>
        <dbReference type="Proteomes" id="UP000001476"/>
    </source>
</evidence>
<dbReference type="KEGG" id="eel:EUBELI_20115"/>
<name>C4Z7I4_LACE2</name>
<dbReference type="AlphaFoldDB" id="C4Z7I4"/>
<dbReference type="Proteomes" id="UP000001476">
    <property type="component" value="Plasmid pEubeli2"/>
</dbReference>
<reference evidence="1 2" key="1">
    <citation type="journal article" date="2009" name="Proc. Natl. Acad. Sci. U.S.A.">
        <title>Characterizing a model human gut microbiota composed of members of its two dominant bacterial phyla.</title>
        <authorList>
            <person name="Mahowald M.A."/>
            <person name="Rey F.E."/>
            <person name="Seedorf H."/>
            <person name="Turnbaugh P.J."/>
            <person name="Fulton R.S."/>
            <person name="Wollam A."/>
            <person name="Shah N."/>
            <person name="Wang C."/>
            <person name="Magrini V."/>
            <person name="Wilson R.K."/>
            <person name="Cantarel B.L."/>
            <person name="Coutinho P.M."/>
            <person name="Henrissat B."/>
            <person name="Crock L.W."/>
            <person name="Russell A."/>
            <person name="Verberkmoes N.C."/>
            <person name="Hettich R.L."/>
            <person name="Gordon J.I."/>
        </authorList>
    </citation>
    <scope>NUCLEOTIDE SEQUENCE [LARGE SCALE GENOMIC DNA]</scope>
    <source>
        <strain evidence="2">ATCC 27750 / DSM 3376 / VPI C15-48 / C15-B4</strain>
        <plasmid evidence="1">unnamed</plasmid>
    </source>
</reference>
<protein>
    <submittedName>
        <fullName evidence="1">Uncharacterized protein</fullName>
    </submittedName>
</protein>
<keyword evidence="1" id="KW-0614">Plasmid</keyword>
<sequence length="48" mass="5679">MYWSVCIVEAESGLKCWNWQLWRAAYYIDSIHSNLAAYYSNSEQQGSR</sequence>
<gene>
    <name evidence="1" type="ordered locus">EUBELI_20115</name>
</gene>
<dbReference type="EMBL" id="CP001106">
    <property type="protein sequence ID" value="ACR73262.1"/>
    <property type="molecule type" value="Genomic_DNA"/>
</dbReference>
<proteinExistence type="predicted"/>
<keyword evidence="2" id="KW-1185">Reference proteome</keyword>